<sequence>MLTSSARQRALVTAGLCAVLSGVAACSADTGVSAKASSERDAAPATLKKQCDASSCKGERGGAPFEIRLPSKWNGTLLVWSHGYRAADAIPADPTTPKSGMEQPNRQAEVAPAEQVATQLLEKGYALAGSANKSNGWAVQDSVAANEDLYNYFKSTFGTPNRVYLWGASLGGLSTQVLAEKDPSWLSGSAPLCAPLAGTNLNLDLALDVAYSIKTLFDPSLKLSGFSSHEEAVKNWEHAAAALVAAAKGGKPQAIAGLLTIKAIAGAPDKTKTQDGSTTTSTGAAIVESALNALGYATFGRYELEQRVGGNPSDNTSADYSQRITDADRALIEAAAPGQLDKVLAKLAAGERVSADAAARSKADALANPSGRIKAPTLTVHTIDDPLVLAANENVYARRVDASHSSGELQGFLTEPPVKYSQAPYGAGHCNFTEEEALAAVDLLDQWVRTGAYPAAGAIASELNFSTDSTLPNMNTPKSIADGTATTGYSPSLLAPAWPNPSAKVVR</sequence>
<accession>A0A1H9X1Q3</accession>
<proteinExistence type="predicted"/>
<dbReference type="PROSITE" id="PS51257">
    <property type="entry name" value="PROKAR_LIPOPROTEIN"/>
    <property type="match status" value="1"/>
</dbReference>
<dbReference type="InterPro" id="IPR029058">
    <property type="entry name" value="AB_hydrolase_fold"/>
</dbReference>
<gene>
    <name evidence="2" type="ORF">SAMN05216199_3327</name>
</gene>
<dbReference type="AlphaFoldDB" id="A0A1H9X1Q3"/>
<protein>
    <recommendedName>
        <fullName evidence="4">Alpha/beta hydrolase</fullName>
    </recommendedName>
</protein>
<dbReference type="Gene3D" id="3.40.50.1820">
    <property type="entry name" value="alpha/beta hydrolase"/>
    <property type="match status" value="1"/>
</dbReference>
<dbReference type="EMBL" id="FOHB01000006">
    <property type="protein sequence ID" value="SES39961.1"/>
    <property type="molecule type" value="Genomic_DNA"/>
</dbReference>
<dbReference type="OrthoDB" id="7197847at2"/>
<feature type="chain" id="PRO_5039078913" description="Alpha/beta hydrolase" evidence="1">
    <location>
        <begin position="29"/>
        <end position="507"/>
    </location>
</feature>
<keyword evidence="1" id="KW-0732">Signal</keyword>
<dbReference type="Proteomes" id="UP000199019">
    <property type="component" value="Unassembled WGS sequence"/>
</dbReference>
<evidence type="ECO:0008006" key="4">
    <source>
        <dbReference type="Google" id="ProtNLM"/>
    </source>
</evidence>
<name>A0A1H9X1Q3_9MICO</name>
<dbReference type="STRING" id="587636.SAMN05216199_3327"/>
<keyword evidence="3" id="KW-1185">Reference proteome</keyword>
<reference evidence="3" key="1">
    <citation type="submission" date="2016-10" db="EMBL/GenBank/DDBJ databases">
        <authorList>
            <person name="Varghese N."/>
            <person name="Submissions S."/>
        </authorList>
    </citation>
    <scope>NUCLEOTIDE SEQUENCE [LARGE SCALE GENOMIC DNA]</scope>
    <source>
        <strain evidence="3">CGMCC 1.6963</strain>
    </source>
</reference>
<organism evidence="2 3">
    <name type="scientific">Pedococcus cremeus</name>
    <dbReference type="NCBI Taxonomy" id="587636"/>
    <lineage>
        <taxon>Bacteria</taxon>
        <taxon>Bacillati</taxon>
        <taxon>Actinomycetota</taxon>
        <taxon>Actinomycetes</taxon>
        <taxon>Micrococcales</taxon>
        <taxon>Intrasporangiaceae</taxon>
        <taxon>Pedococcus</taxon>
    </lineage>
</organism>
<evidence type="ECO:0000256" key="1">
    <source>
        <dbReference type="SAM" id="SignalP"/>
    </source>
</evidence>
<feature type="signal peptide" evidence="1">
    <location>
        <begin position="1"/>
        <end position="28"/>
    </location>
</feature>
<dbReference type="RefSeq" id="WP_143056256.1">
    <property type="nucleotide sequence ID" value="NZ_FOHB01000006.1"/>
</dbReference>
<dbReference type="SUPFAM" id="SSF53474">
    <property type="entry name" value="alpha/beta-Hydrolases"/>
    <property type="match status" value="1"/>
</dbReference>
<evidence type="ECO:0000313" key="3">
    <source>
        <dbReference type="Proteomes" id="UP000199019"/>
    </source>
</evidence>
<evidence type="ECO:0000313" key="2">
    <source>
        <dbReference type="EMBL" id="SES39961.1"/>
    </source>
</evidence>